<feature type="repeat" description="Filamin" evidence="7">
    <location>
        <begin position="1899"/>
        <end position="1992"/>
    </location>
</feature>
<keyword evidence="4" id="KW-0677">Repeat</keyword>
<dbReference type="Gene3D" id="2.60.40.10">
    <property type="entry name" value="Immunoglobulins"/>
    <property type="match status" value="20"/>
</dbReference>
<feature type="compositionally biased region" description="Basic and acidic residues" evidence="8">
    <location>
        <begin position="1084"/>
        <end position="1101"/>
    </location>
</feature>
<keyword evidence="6" id="KW-0206">Cytoskeleton</keyword>
<dbReference type="SUPFAM" id="SSF47576">
    <property type="entry name" value="Calponin-homology domain, CH-domain"/>
    <property type="match status" value="1"/>
</dbReference>
<organism evidence="10 11">
    <name type="scientific">Meganyctiphanes norvegica</name>
    <name type="common">Northern krill</name>
    <name type="synonym">Thysanopoda norvegica</name>
    <dbReference type="NCBI Taxonomy" id="48144"/>
    <lineage>
        <taxon>Eukaryota</taxon>
        <taxon>Metazoa</taxon>
        <taxon>Ecdysozoa</taxon>
        <taxon>Arthropoda</taxon>
        <taxon>Crustacea</taxon>
        <taxon>Multicrustacea</taxon>
        <taxon>Malacostraca</taxon>
        <taxon>Eumalacostraca</taxon>
        <taxon>Eucarida</taxon>
        <taxon>Euphausiacea</taxon>
        <taxon>Euphausiidae</taxon>
        <taxon>Meganyctiphanes</taxon>
    </lineage>
</organism>
<comment type="subcellular location">
    <subcellularLocation>
        <location evidence="1">Cytoplasm</location>
        <location evidence="1">Cytoskeleton</location>
    </subcellularLocation>
</comment>
<evidence type="ECO:0000256" key="2">
    <source>
        <dbReference type="ARBA" id="ARBA00009238"/>
    </source>
</evidence>
<feature type="domain" description="Calponin-homology (CH)" evidence="9">
    <location>
        <begin position="156"/>
        <end position="259"/>
    </location>
</feature>
<evidence type="ECO:0000313" key="11">
    <source>
        <dbReference type="Proteomes" id="UP001497623"/>
    </source>
</evidence>
<dbReference type="FunFam" id="1.10.418.10:FF:000008">
    <property type="entry name" value="Filamin-B isoform C"/>
    <property type="match status" value="1"/>
</dbReference>
<feature type="repeat" description="Filamin" evidence="7">
    <location>
        <begin position="848"/>
        <end position="946"/>
    </location>
</feature>
<evidence type="ECO:0000313" key="10">
    <source>
        <dbReference type="EMBL" id="CAL4066214.1"/>
    </source>
</evidence>
<feature type="repeat" description="Filamin" evidence="7">
    <location>
        <begin position="366"/>
        <end position="464"/>
    </location>
</feature>
<feature type="repeat" description="Filamin" evidence="7">
    <location>
        <begin position="561"/>
        <end position="652"/>
    </location>
</feature>
<dbReference type="SMART" id="SM00033">
    <property type="entry name" value="CH"/>
    <property type="match status" value="1"/>
</dbReference>
<dbReference type="PROSITE" id="PS50021">
    <property type="entry name" value="CH"/>
    <property type="match status" value="1"/>
</dbReference>
<keyword evidence="11" id="KW-1185">Reference proteome</keyword>
<dbReference type="FunFam" id="2.60.40.10:FF:000007">
    <property type="entry name" value="Filamin-B isoform C"/>
    <property type="match status" value="2"/>
</dbReference>
<dbReference type="PANTHER" id="PTHR38537">
    <property type="entry name" value="JITTERBUG, ISOFORM N"/>
    <property type="match status" value="1"/>
</dbReference>
<dbReference type="InterPro" id="IPR044801">
    <property type="entry name" value="Filamin"/>
</dbReference>
<dbReference type="InterPro" id="IPR001298">
    <property type="entry name" value="Filamin/ABP280_rpt"/>
</dbReference>
<dbReference type="FunFam" id="2.60.40.10:FF:000092">
    <property type="entry name" value="Filamin-B isoform B"/>
    <property type="match status" value="1"/>
</dbReference>
<dbReference type="GO" id="GO:0030036">
    <property type="term" value="P:actin cytoskeleton organization"/>
    <property type="evidence" value="ECO:0007669"/>
    <property type="project" value="InterPro"/>
</dbReference>
<dbReference type="Pfam" id="PF00307">
    <property type="entry name" value="CH"/>
    <property type="match status" value="1"/>
</dbReference>
<evidence type="ECO:0000256" key="6">
    <source>
        <dbReference type="ARBA" id="ARBA00023212"/>
    </source>
</evidence>
<gene>
    <name evidence="10" type="ORF">MNOR_LOCUS5461</name>
</gene>
<sequence>MHGEQSITYTHTHTLSYTHPHEHNHVDSITYTHTHTLSYTHPHEHNHMDKKKRIYSGNMATDLEISTWRLELLLILAWKGLLTPSNTPHTQTLESMAIVIQHISIVNNSYVLHSTDIVDCKLKLILGLIWTLILHYSISMPMWEGEDDNNSDKQQKTPKQRLLHWIQAKVPDLPITNFTSDWNDGRAVGAIVDSVAPGLCPDWPDWVKKDSLKNATEAMSLADGWLGVPQLITPEEMVNPNCDELSMMTYLSQLPNAKVKPGAPLRPRTNANRVRCYGPGVEPTGPVVGAPTNFTIETFSAGKGKVEAFLQRPDGSQEMLECKFNNDRNLTYTCTYTPTGEGEHVVTVKFSGREIPKSPFHVSVIGFAGDPSKVTASGPGLQPEGVTVSRPTYFDIFTKEAGRGTPEVIILDPEGHKNTVPVKVRQVNEESWRCEYVASTIGLHSINIFFAGQAIPNSPFGVKVSPVCDARKVRASGRGLQPLGVRVKDSADFKVYTEGAGEGNVEVKVIGPGGSNEVVTVKQIDQYIFEYVYHPKKEGRYIVMVSYGGQEIPKSPFEVNVGPYKETRIRAYGPGLKGGVVGFPALFTVETNGETGALGFSIEGPSQARIECNDNGDGSADVRYYPTVMGEYALHILCNNEDIPGSPYIAQILPKTDYHPDKVKCSGPGLEKNGVVSGRAAPFKVDTRSAGDAPLDVTVMDTNYQPVKLDAKDNKDGTFDFSYRPQKGNKHTVQVAYGGVASNDSPYRVFVSEPTDPGAVKVFGPGVEKGVKSNTPTHFNIDCREAGPGDVQIALTNAQGQDIPIDIQDNGDGTFTVEYSTPTPGDHRVTVLYAGTEIPQSPIEVPVQSHVDVTKVKVDGLEPSVFVDSPTDFVVDTRALAGLKRGDGKVMCVITNPSGSKTDSFLQPLPDGAYKISYTPFEEGRHTIDIQYDGIPVAGSPFTVTVRRGCDPNKCKAYGPGLEQGYVNQTNTFTVETKGAGTGGLGLAIEGPSESKMTCRDNRDGSCTVEYVPTEQGEYDVSIKFADQNIPGSPFRVNVDHSVDASQVKVTGPGLEPGKVRSGVPLSFRVDGSKSGKAPLGVDIRTDKGPLPKAPEIKDNGDGTYDVTYTPHLEGTMQTTNVTWGGKPVGGSPYRTRVKPSVEPNKVKISGQGVSSKGIPASLPTELAIDTSDAGTGDLAVTVTGPDGHPRKVKVIDNGNGQHIASYVPDDCGKYKVSVKYADEEVGHSPFPVQAYATGKADKCKITEGVNHSITIGEEYCITVNAKQAGNGAVTCRIRSTSGSDLDIDIEDNGDGTFSLYYTVADPGEYTLSVKFGGQPVPDGFYSFTAQADDGDVAQTQRKVNGLQRTPSNRDYRAVELNNIPLPTTGGHVTAEVKMPSGDTGKPVIEDNRDGTVSIKYSPNEEGLHELFVKYNGEHVQGSPFKFHVDSISSGYVTAYGPGIVHGITGEPCNFTISTKDAGAGGLSLAVEGPSKAEISCHDNKDGTVSVSYLPTAPGEYKVAVKFAEKHIKGSPYTVKITGEGRKRNQISVGSQSEVSLPGKVTESDIKSLNASIQAPSGLEEPCFLKKLPNGHLGISFTPREVGEHLVSVKRMGTHIANSPFKITVGEKEVGDASKVKITGDALTEGKTHQENQFTIDTREAGYGGLSLSIEGPSKADIQCKDNEDGTLTIGYKPTEPGYYIVNLKFADNHVPGSPFTAKVTGEGSNRQTERIKRQREAVPLTEVGSSCRLTFKLPGISAFDLGATVTSPGGITEDACVGEVEDGLYGVNFVPKELGVHTVSVKYQDMHIPGSPFQFTVGPLKDGGAHRVHAGGPGLERGEQNQPAEFNVWTREAGAGSLAISVEGPSKAEIDFKDRKDGSCYVSYVVSEPGEYRVGIKFNDKHIPDSPFKVYITPSMGEARKVEVGQFPEQGGLPEKAKSLIVLKNGAKGELDCKVVAPSGLEDDCFIDPMDDDTYSVRFVPKENGIHYIHVKFNGIHIPGSPFRLRIGADEGDPAAVSAAGKGLESCVSGNKTDFIVDTCNAGAGTLAVTIDGPSKVSMDCTEVEEGYKVRYTPLAPGDYYIAIKYNGYHIVGSPFKVKCEGDAVADKGTCQESASVVVETVEKHKSNKGDGVRGPVIPRFTSDATKVSSKGLGLKKAHLNRQNNFTVNAGAAGNNILYVGVYGPKAPCEEVYIKHIGHNNYQIGYVVRDKGDYLLIVKWGEEHIPGSPFHVVV</sequence>
<reference evidence="10 11" key="1">
    <citation type="submission" date="2024-05" db="EMBL/GenBank/DDBJ databases">
        <authorList>
            <person name="Wallberg A."/>
        </authorList>
    </citation>
    <scope>NUCLEOTIDE SEQUENCE [LARGE SCALE GENOMIC DNA]</scope>
</reference>
<comment type="similarity">
    <text evidence="2">Belongs to the filamin family.</text>
</comment>
<feature type="repeat" description="Filamin" evidence="7">
    <location>
        <begin position="1332"/>
        <end position="1429"/>
    </location>
</feature>
<dbReference type="InterPro" id="IPR036872">
    <property type="entry name" value="CH_dom_sf"/>
</dbReference>
<evidence type="ECO:0000256" key="7">
    <source>
        <dbReference type="PROSITE-ProRule" id="PRU00087"/>
    </source>
</evidence>
<keyword evidence="3" id="KW-0963">Cytoplasm</keyword>
<dbReference type="SMART" id="SM00557">
    <property type="entry name" value="IG_FLMN"/>
    <property type="match status" value="20"/>
</dbReference>
<feature type="repeat" description="Filamin" evidence="7">
    <location>
        <begin position="1429"/>
        <end position="1521"/>
    </location>
</feature>
<feature type="region of interest" description="Disordered" evidence="8">
    <location>
        <begin position="1118"/>
        <end position="1139"/>
    </location>
</feature>
<evidence type="ECO:0000256" key="5">
    <source>
        <dbReference type="ARBA" id="ARBA00023203"/>
    </source>
</evidence>
<dbReference type="CDD" id="cd21315">
    <property type="entry name" value="CH_dFLNA-like_rpt2"/>
    <property type="match status" value="1"/>
</dbReference>
<dbReference type="Pfam" id="PF00630">
    <property type="entry name" value="Filamin"/>
    <property type="match status" value="20"/>
</dbReference>
<feature type="repeat" description="Filamin" evidence="7">
    <location>
        <begin position="1519"/>
        <end position="1609"/>
    </location>
</feature>
<dbReference type="EMBL" id="CAXKWB010002109">
    <property type="protein sequence ID" value="CAL4066214.1"/>
    <property type="molecule type" value="Genomic_DNA"/>
</dbReference>
<name>A0AAV2PYC0_MEGNR</name>
<accession>A0AAV2PYC0</accession>
<feature type="repeat" description="Filamin" evidence="7">
    <location>
        <begin position="1040"/>
        <end position="1138"/>
    </location>
</feature>
<dbReference type="PROSITE" id="PS50194">
    <property type="entry name" value="FILAMIN_REPEAT"/>
    <property type="match status" value="20"/>
</dbReference>
<evidence type="ECO:0000259" key="9">
    <source>
        <dbReference type="PROSITE" id="PS50021"/>
    </source>
</evidence>
<dbReference type="FunFam" id="2.60.40.10:FF:000001">
    <property type="entry name" value="Filamin-C isoform b"/>
    <property type="match status" value="4"/>
</dbReference>
<feature type="repeat" description="Filamin" evidence="7">
    <location>
        <begin position="1702"/>
        <end position="1802"/>
    </location>
</feature>
<dbReference type="SUPFAM" id="SSF81296">
    <property type="entry name" value="E set domains"/>
    <property type="match status" value="20"/>
</dbReference>
<feature type="non-terminal residue" evidence="10">
    <location>
        <position position="2219"/>
    </location>
</feature>
<proteinExistence type="inferred from homology"/>
<protein>
    <recommendedName>
        <fullName evidence="9">Calponin-homology (CH) domain-containing protein</fullName>
    </recommendedName>
</protein>
<dbReference type="FunFam" id="2.60.40.10:FF:000096">
    <property type="entry name" value="filamin-C isoform X2"/>
    <property type="match status" value="1"/>
</dbReference>
<evidence type="ECO:0000256" key="3">
    <source>
        <dbReference type="ARBA" id="ARBA00022490"/>
    </source>
</evidence>
<dbReference type="InterPro" id="IPR013783">
    <property type="entry name" value="Ig-like_fold"/>
</dbReference>
<feature type="repeat" description="Filamin" evidence="7">
    <location>
        <begin position="1612"/>
        <end position="1704"/>
    </location>
</feature>
<dbReference type="InterPro" id="IPR017868">
    <property type="entry name" value="Filamin/ABP280_repeat-like"/>
</dbReference>
<evidence type="ECO:0000256" key="4">
    <source>
        <dbReference type="ARBA" id="ARBA00022737"/>
    </source>
</evidence>
<dbReference type="Gene3D" id="1.10.418.10">
    <property type="entry name" value="Calponin-like domain"/>
    <property type="match status" value="2"/>
</dbReference>
<dbReference type="InterPro" id="IPR001715">
    <property type="entry name" value="CH_dom"/>
</dbReference>
<keyword evidence="5" id="KW-0009">Actin-binding</keyword>
<evidence type="ECO:0000256" key="8">
    <source>
        <dbReference type="SAM" id="MobiDB-lite"/>
    </source>
</evidence>
<evidence type="ECO:0000256" key="1">
    <source>
        <dbReference type="ARBA" id="ARBA00004245"/>
    </source>
</evidence>
<dbReference type="Proteomes" id="UP001497623">
    <property type="component" value="Unassembled WGS sequence"/>
</dbReference>
<comment type="caution">
    <text evidence="10">The sequence shown here is derived from an EMBL/GenBank/DDBJ whole genome shotgun (WGS) entry which is preliminary data.</text>
</comment>
<dbReference type="GO" id="GO:0051015">
    <property type="term" value="F:actin filament binding"/>
    <property type="evidence" value="ECO:0007669"/>
    <property type="project" value="InterPro"/>
</dbReference>
<dbReference type="PANTHER" id="PTHR38537:SF8">
    <property type="entry name" value="FILAMIN-A"/>
    <property type="match status" value="1"/>
</dbReference>
<feature type="repeat" description="Filamin" evidence="7">
    <location>
        <begin position="752"/>
        <end position="847"/>
    </location>
</feature>
<dbReference type="FunFam" id="2.60.40.10:FF:000140">
    <property type="entry name" value="FiLamiN (Actin binding protein) homolog"/>
    <property type="match status" value="2"/>
</dbReference>
<feature type="repeat" description="Filamin" evidence="7">
    <location>
        <begin position="465"/>
        <end position="561"/>
    </location>
</feature>
<feature type="repeat" description="Filamin" evidence="7">
    <location>
        <begin position="1139"/>
        <end position="1235"/>
    </location>
</feature>
<feature type="region of interest" description="Disordered" evidence="8">
    <location>
        <begin position="1070"/>
        <end position="1104"/>
    </location>
</feature>
<feature type="repeat" description="Filamin" evidence="7">
    <location>
        <begin position="2125"/>
        <end position="2219"/>
    </location>
</feature>
<feature type="repeat" description="Filamin" evidence="7">
    <location>
        <begin position="1805"/>
        <end position="1897"/>
    </location>
</feature>
<feature type="repeat" description="Filamin" evidence="7">
    <location>
        <begin position="1994"/>
        <end position="2085"/>
    </location>
</feature>
<feature type="repeat" description="Filamin" evidence="7">
    <location>
        <begin position="655"/>
        <end position="751"/>
    </location>
</feature>
<feature type="repeat" description="Filamin" evidence="7">
    <location>
        <begin position="1248"/>
        <end position="1330"/>
    </location>
</feature>
<feature type="repeat" description="Filamin" evidence="7">
    <location>
        <begin position="266"/>
        <end position="364"/>
    </location>
</feature>
<dbReference type="GO" id="GO:0005856">
    <property type="term" value="C:cytoskeleton"/>
    <property type="evidence" value="ECO:0007669"/>
    <property type="project" value="UniProtKB-SubCell"/>
</dbReference>
<dbReference type="InterPro" id="IPR014756">
    <property type="entry name" value="Ig_E-set"/>
</dbReference>
<feature type="repeat" description="Filamin" evidence="7">
    <location>
        <begin position="947"/>
        <end position="1039"/>
    </location>
</feature>